<evidence type="ECO:0000313" key="2">
    <source>
        <dbReference type="EMBL" id="SVE43781.1"/>
    </source>
</evidence>
<proteinExistence type="predicted"/>
<keyword evidence="1" id="KW-0812">Transmembrane</keyword>
<name>A0A383DH78_9ZZZZ</name>
<feature type="non-terminal residue" evidence="2">
    <location>
        <position position="1"/>
    </location>
</feature>
<reference evidence="2" key="1">
    <citation type="submission" date="2018-05" db="EMBL/GenBank/DDBJ databases">
        <authorList>
            <person name="Lanie J.A."/>
            <person name="Ng W.-L."/>
            <person name="Kazmierczak K.M."/>
            <person name="Andrzejewski T.M."/>
            <person name="Davidsen T.M."/>
            <person name="Wayne K.J."/>
            <person name="Tettelin H."/>
            <person name="Glass J.I."/>
            <person name="Rusch D."/>
            <person name="Podicherti R."/>
            <person name="Tsui H.-C.T."/>
            <person name="Winkler M.E."/>
        </authorList>
    </citation>
    <scope>NUCLEOTIDE SEQUENCE</scope>
</reference>
<dbReference type="AlphaFoldDB" id="A0A383DH78"/>
<evidence type="ECO:0000256" key="1">
    <source>
        <dbReference type="SAM" id="Phobius"/>
    </source>
</evidence>
<protein>
    <submittedName>
        <fullName evidence="2">Uncharacterized protein</fullName>
    </submittedName>
</protein>
<keyword evidence="1" id="KW-0472">Membrane</keyword>
<dbReference type="EMBL" id="UINC01217260">
    <property type="protein sequence ID" value="SVE43781.1"/>
    <property type="molecule type" value="Genomic_DNA"/>
</dbReference>
<feature type="transmembrane region" description="Helical" evidence="1">
    <location>
        <begin position="29"/>
        <end position="49"/>
    </location>
</feature>
<gene>
    <name evidence="2" type="ORF">METZ01_LOCUS496635</name>
</gene>
<keyword evidence="1" id="KW-1133">Transmembrane helix</keyword>
<feature type="transmembrane region" description="Helical" evidence="1">
    <location>
        <begin position="6"/>
        <end position="22"/>
    </location>
</feature>
<accession>A0A383DH78</accession>
<organism evidence="2">
    <name type="scientific">marine metagenome</name>
    <dbReference type="NCBI Taxonomy" id="408172"/>
    <lineage>
        <taxon>unclassified sequences</taxon>
        <taxon>metagenomes</taxon>
        <taxon>ecological metagenomes</taxon>
    </lineage>
</organism>
<sequence>YLFMIFPAFAIITAHTLASWLNDAQKEKALPWMIGIIMTVVLVVNVTPIQVKVSLNQNNTEARNLAPFVHINTKSDEKISNYGFTPWNPTQVLAFYSGRFLEYPVKDAETLIQKLDKNPKGTWLSPVSKFKELKNKFPGKLYLIYGNQKFAYFTSIRNRENITYNFFDTEVPIVR</sequence>